<dbReference type="AlphaFoldDB" id="Q7F972"/>
<organism evidence="2 3">
    <name type="scientific">Oryza sativa subsp. japonica</name>
    <name type="common">Rice</name>
    <dbReference type="NCBI Taxonomy" id="39947"/>
    <lineage>
        <taxon>Eukaryota</taxon>
        <taxon>Viridiplantae</taxon>
        <taxon>Streptophyta</taxon>
        <taxon>Embryophyta</taxon>
        <taxon>Tracheophyta</taxon>
        <taxon>Spermatophyta</taxon>
        <taxon>Magnoliopsida</taxon>
        <taxon>Liliopsida</taxon>
        <taxon>Poales</taxon>
        <taxon>Poaceae</taxon>
        <taxon>BOP clade</taxon>
        <taxon>Oryzoideae</taxon>
        <taxon>Oryzeae</taxon>
        <taxon>Oryzinae</taxon>
        <taxon>Oryza</taxon>
        <taxon>Oryza sativa</taxon>
    </lineage>
</organism>
<protein>
    <submittedName>
        <fullName evidence="2">OSJNBb0013O03.12 protein</fullName>
    </submittedName>
</protein>
<dbReference type="EMBL" id="AL731621">
    <property type="protein sequence ID" value="CAE05571.2"/>
    <property type="molecule type" value="Genomic_DNA"/>
</dbReference>
<accession>Q7F972</accession>
<sequence length="90" mass="9862">MLPLAWSMKQQLWQKARADGGDAVGAGTEGASRAALEGSGGREGSGRCGRRHGLLWAETWPQLFGKKIQINRELILINYIAKVCRIVDIQ</sequence>
<name>Q7F972_ORYSJ</name>
<evidence type="ECO:0000256" key="1">
    <source>
        <dbReference type="SAM" id="MobiDB-lite"/>
    </source>
</evidence>
<reference evidence="3" key="2">
    <citation type="journal article" date="2008" name="Nucleic Acids Res.">
        <title>The rice annotation project database (RAP-DB): 2008 update.</title>
        <authorList>
            <consortium name="The rice annotation project (RAP)"/>
        </authorList>
    </citation>
    <scope>GENOME REANNOTATION</scope>
    <source>
        <strain evidence="3">cv. Nipponbare</strain>
    </source>
</reference>
<reference evidence="3" key="1">
    <citation type="journal article" date="2005" name="Nature">
        <title>The map-based sequence of the rice genome.</title>
        <authorList>
            <consortium name="International rice genome sequencing project (IRGSP)"/>
            <person name="Matsumoto T."/>
            <person name="Wu J."/>
            <person name="Kanamori H."/>
            <person name="Katayose Y."/>
            <person name="Fujisawa M."/>
            <person name="Namiki N."/>
            <person name="Mizuno H."/>
            <person name="Yamamoto K."/>
            <person name="Antonio B.A."/>
            <person name="Baba T."/>
            <person name="Sakata K."/>
            <person name="Nagamura Y."/>
            <person name="Aoki H."/>
            <person name="Arikawa K."/>
            <person name="Arita K."/>
            <person name="Bito T."/>
            <person name="Chiden Y."/>
            <person name="Fujitsuka N."/>
            <person name="Fukunaka R."/>
            <person name="Hamada M."/>
            <person name="Harada C."/>
            <person name="Hayashi A."/>
            <person name="Hijishita S."/>
            <person name="Honda M."/>
            <person name="Hosokawa S."/>
            <person name="Ichikawa Y."/>
            <person name="Idonuma A."/>
            <person name="Iijima M."/>
            <person name="Ikeda M."/>
            <person name="Ikeno M."/>
            <person name="Ito K."/>
            <person name="Ito S."/>
            <person name="Ito T."/>
            <person name="Ito Y."/>
            <person name="Ito Y."/>
            <person name="Iwabuchi A."/>
            <person name="Kamiya K."/>
            <person name="Karasawa W."/>
            <person name="Kurita K."/>
            <person name="Katagiri S."/>
            <person name="Kikuta A."/>
            <person name="Kobayashi H."/>
            <person name="Kobayashi N."/>
            <person name="Machita K."/>
            <person name="Maehara T."/>
            <person name="Masukawa M."/>
            <person name="Mizubayashi T."/>
            <person name="Mukai Y."/>
            <person name="Nagasaki H."/>
            <person name="Nagata Y."/>
            <person name="Naito S."/>
            <person name="Nakashima M."/>
            <person name="Nakama Y."/>
            <person name="Nakamichi Y."/>
            <person name="Nakamura M."/>
            <person name="Meguro A."/>
            <person name="Negishi M."/>
            <person name="Ohta I."/>
            <person name="Ohta T."/>
            <person name="Okamoto M."/>
            <person name="Ono N."/>
            <person name="Saji S."/>
            <person name="Sakaguchi M."/>
            <person name="Sakai K."/>
            <person name="Shibata M."/>
            <person name="Shimokawa T."/>
            <person name="Song J."/>
            <person name="Takazaki Y."/>
            <person name="Terasawa K."/>
            <person name="Tsugane M."/>
            <person name="Tsuji K."/>
            <person name="Ueda S."/>
            <person name="Waki K."/>
            <person name="Yamagata H."/>
            <person name="Yamamoto M."/>
            <person name="Yamamoto S."/>
            <person name="Yamane H."/>
            <person name="Yoshiki S."/>
            <person name="Yoshihara R."/>
            <person name="Yukawa K."/>
            <person name="Zhong H."/>
            <person name="Yano M."/>
            <person name="Yuan Q."/>
            <person name="Ouyang S."/>
            <person name="Liu J."/>
            <person name="Jones K.M."/>
            <person name="Gansberger K."/>
            <person name="Moffat K."/>
            <person name="Hill J."/>
            <person name="Bera J."/>
            <person name="Fadrosh D."/>
            <person name="Jin S."/>
            <person name="Johri S."/>
            <person name="Kim M."/>
            <person name="Overton L."/>
            <person name="Reardon M."/>
            <person name="Tsitrin T."/>
            <person name="Vuong H."/>
            <person name="Weaver B."/>
            <person name="Ciecko A."/>
            <person name="Tallon L."/>
            <person name="Jackson J."/>
            <person name="Pai G."/>
            <person name="Aken S.V."/>
            <person name="Utterback T."/>
            <person name="Reidmuller S."/>
            <person name="Feldblyum T."/>
            <person name="Hsiao J."/>
            <person name="Zismann V."/>
            <person name="Iobst S."/>
            <person name="de Vazeille A.R."/>
            <person name="Buell C.R."/>
            <person name="Ying K."/>
            <person name="Li Y."/>
            <person name="Lu T."/>
            <person name="Huang Y."/>
            <person name="Zhao Q."/>
            <person name="Feng Q."/>
            <person name="Zhang L."/>
            <person name="Zhu J."/>
            <person name="Weng Q."/>
            <person name="Mu J."/>
            <person name="Lu Y."/>
            <person name="Fan D."/>
            <person name="Liu Y."/>
            <person name="Guan J."/>
            <person name="Zhang Y."/>
            <person name="Yu S."/>
            <person name="Liu X."/>
            <person name="Zhang Y."/>
            <person name="Hong G."/>
            <person name="Han B."/>
            <person name="Choisne N."/>
            <person name="Demange N."/>
            <person name="Orjeda G."/>
            <person name="Samain S."/>
            <person name="Cattolico L."/>
            <person name="Pelletier E."/>
            <person name="Couloux A."/>
            <person name="Segurens B."/>
            <person name="Wincker P."/>
            <person name="D'Hont A."/>
            <person name="Scarpelli C."/>
            <person name="Weissenbach J."/>
            <person name="Salanoubat M."/>
            <person name="Quetier F."/>
            <person name="Yu Y."/>
            <person name="Kim H.R."/>
            <person name="Rambo T."/>
            <person name="Currie J."/>
            <person name="Collura K."/>
            <person name="Luo M."/>
            <person name="Yang T."/>
            <person name="Ammiraju J.S.S."/>
            <person name="Engler F."/>
            <person name="Soderlund C."/>
            <person name="Wing R.A."/>
            <person name="Palmer L.E."/>
            <person name="de la Bastide M."/>
            <person name="Spiegel L."/>
            <person name="Nascimento L."/>
            <person name="Zutavern T."/>
            <person name="O'Shaughnessy A."/>
            <person name="Dike S."/>
            <person name="Dedhia N."/>
            <person name="Preston R."/>
            <person name="Balija V."/>
            <person name="McCombie W.R."/>
            <person name="Chow T."/>
            <person name="Chen H."/>
            <person name="Chung M."/>
            <person name="Chen C."/>
            <person name="Shaw J."/>
            <person name="Wu H."/>
            <person name="Hsiao K."/>
            <person name="Chao Y."/>
            <person name="Chu M."/>
            <person name="Cheng C."/>
            <person name="Hour A."/>
            <person name="Lee P."/>
            <person name="Lin S."/>
            <person name="Lin Y."/>
            <person name="Liou J."/>
            <person name="Liu S."/>
            <person name="Hsing Y."/>
            <person name="Raghuvanshi S."/>
            <person name="Mohanty A."/>
            <person name="Bharti A.K."/>
            <person name="Gaur A."/>
            <person name="Gupta V."/>
            <person name="Kumar D."/>
            <person name="Ravi V."/>
            <person name="Vij S."/>
            <person name="Kapur A."/>
            <person name="Khurana P."/>
            <person name="Khurana P."/>
            <person name="Khurana J.P."/>
            <person name="Tyagi A.K."/>
            <person name="Gaikwad K."/>
            <person name="Singh A."/>
            <person name="Dalal V."/>
            <person name="Srivastava S."/>
            <person name="Dixit A."/>
            <person name="Pal A.K."/>
            <person name="Ghazi I.A."/>
            <person name="Yadav M."/>
            <person name="Pandit A."/>
            <person name="Bhargava A."/>
            <person name="Sureshbabu K."/>
            <person name="Batra K."/>
            <person name="Sharma T.R."/>
            <person name="Mohapatra T."/>
            <person name="Singh N.K."/>
            <person name="Messing J."/>
            <person name="Nelson A.B."/>
            <person name="Fuks G."/>
            <person name="Kavchok S."/>
            <person name="Keizer G."/>
            <person name="Linton E."/>
            <person name="Llaca V."/>
            <person name="Song R."/>
            <person name="Tanyolac B."/>
            <person name="Young S."/>
            <person name="Ho-Il K."/>
            <person name="Hahn J.H."/>
            <person name="Sangsakoo G."/>
            <person name="Vanavichit A."/>
            <person name="de Mattos Luiz.A.T."/>
            <person name="Zimmer P.D."/>
            <person name="Malone G."/>
            <person name="Dellagostin O."/>
            <person name="de Oliveira A.C."/>
            <person name="Bevan M."/>
            <person name="Bancroft I."/>
            <person name="Minx P."/>
            <person name="Cordum H."/>
            <person name="Wilson R."/>
            <person name="Cheng Z."/>
            <person name="Jin W."/>
            <person name="Jiang J."/>
            <person name="Leong S.A."/>
            <person name="Iwama H."/>
            <person name="Gojobori T."/>
            <person name="Itoh T."/>
            <person name="Niimura Y."/>
            <person name="Fujii Y."/>
            <person name="Habara T."/>
            <person name="Sakai H."/>
            <person name="Sato Y."/>
            <person name="Wilson G."/>
            <person name="Kumar K."/>
            <person name="McCouch S."/>
            <person name="Juretic N."/>
            <person name="Hoen D."/>
            <person name="Wright S."/>
            <person name="Bruskiewich R."/>
            <person name="Bureau T."/>
            <person name="Miyao A."/>
            <person name="Hirochika H."/>
            <person name="Nishikawa T."/>
            <person name="Kadowaki K."/>
            <person name="Sugiura M."/>
            <person name="Burr B."/>
            <person name="Sasaki T."/>
        </authorList>
    </citation>
    <scope>NUCLEOTIDE SEQUENCE [LARGE SCALE GENOMIC DNA]</scope>
    <source>
        <strain evidence="3">cv. Nipponbare</strain>
    </source>
</reference>
<gene>
    <name evidence="2" type="primary">OSJNBb0013O03.12</name>
</gene>
<proteinExistence type="predicted"/>
<evidence type="ECO:0000313" key="3">
    <source>
        <dbReference type="Proteomes" id="UP000000763"/>
    </source>
</evidence>
<feature type="region of interest" description="Disordered" evidence="1">
    <location>
        <begin position="20"/>
        <end position="48"/>
    </location>
</feature>
<feature type="compositionally biased region" description="Gly residues" evidence="1">
    <location>
        <begin position="38"/>
        <end position="47"/>
    </location>
</feature>
<evidence type="ECO:0000313" key="2">
    <source>
        <dbReference type="EMBL" id="CAE05571.2"/>
    </source>
</evidence>
<dbReference type="Proteomes" id="UP000000763">
    <property type="component" value="Chromosome 4"/>
</dbReference>